<dbReference type="PRINTS" id="PR00992">
    <property type="entry name" value="ALARACEMASE"/>
</dbReference>
<evidence type="ECO:0000313" key="11">
    <source>
        <dbReference type="Proteomes" id="UP000315037"/>
    </source>
</evidence>
<reference evidence="10 11" key="1">
    <citation type="submission" date="2019-03" db="EMBL/GenBank/DDBJ databases">
        <title>The complete genome sequence of Neokomagataea sp. Jb2 NBRC113641.</title>
        <authorList>
            <person name="Chua K.-O."/>
            <person name="Chan K.-G."/>
            <person name="See-Too W.-S."/>
        </authorList>
    </citation>
    <scope>NUCLEOTIDE SEQUENCE [LARGE SCALE GENOMIC DNA]</scope>
    <source>
        <strain evidence="10 11">Jb2</strain>
    </source>
</reference>
<feature type="active site" description="Proton acceptor; specific for L-alanine" evidence="6">
    <location>
        <position position="255"/>
    </location>
</feature>
<evidence type="ECO:0000256" key="1">
    <source>
        <dbReference type="ARBA" id="ARBA00000316"/>
    </source>
</evidence>
<dbReference type="SUPFAM" id="SSF50621">
    <property type="entry name" value="Alanine racemase C-terminal domain-like"/>
    <property type="match status" value="1"/>
</dbReference>
<sequence>MPGGQEGQRCARLTIDLGAIKRNHRRLSAAAAPAACGVVLKANAYGLGLREVARSLQDQAACFFVAHPREGQALRAVLPQADIFVLHGCTRAEAPVMARHGLVPVLNTLQQVREWQAFCQTAGERFKAAIQYDTGMTRFGLQPAQLQENVLKELNLVLQMSHLACADVPAHPGNRRQRELFVAMAQNFPGVRRSLSATSGIFLGKDYLFELVRPGAGLYGLAPNAETTQVLEPVLSLEAPVLQVLDTVAGTQAGYGLEWEAQKPGRLATAGIGYADGFFRSLAGQGRLWHGTTPLPIAGRVSMDSVMVDITSLPAGALHEGSWVSVLGSQQDPDALGAAAGTSGYEVLTSLGTRFTRHYIQS</sequence>
<evidence type="ECO:0000256" key="5">
    <source>
        <dbReference type="ARBA" id="ARBA00023235"/>
    </source>
</evidence>
<keyword evidence="4 6" id="KW-0663">Pyridoxal phosphate</keyword>
<proteinExistence type="inferred from homology"/>
<comment type="similarity">
    <text evidence="6">Belongs to the alanine racemase family.</text>
</comment>
<comment type="function">
    <text evidence="6">Catalyzes the interconversion of L-alanine and D-alanine. May also act on other amino acids.</text>
</comment>
<dbReference type="Gene3D" id="2.40.37.10">
    <property type="entry name" value="Lyase, Ornithine Decarboxylase, Chain A, domain 1"/>
    <property type="match status" value="1"/>
</dbReference>
<feature type="binding site" evidence="6 8">
    <location>
        <position position="303"/>
    </location>
    <ligand>
        <name>substrate</name>
    </ligand>
</feature>
<comment type="pathway">
    <text evidence="6">Amino-acid biosynthesis; D-alanine biosynthesis; D-alanine from L-alanine: step 1/1.</text>
</comment>
<protein>
    <recommendedName>
        <fullName evidence="3 6">Alanine racemase</fullName>
        <ecNumber evidence="3 6">5.1.1.1</ecNumber>
    </recommendedName>
</protein>
<feature type="active site" description="Proton acceptor; specific for D-alanine" evidence="6">
    <location>
        <position position="41"/>
    </location>
</feature>
<gene>
    <name evidence="10" type="primary">alr</name>
    <name evidence="10" type="ORF">E3202_01460</name>
</gene>
<comment type="catalytic activity">
    <reaction evidence="1 6">
        <text>L-alanine = D-alanine</text>
        <dbReference type="Rhea" id="RHEA:20249"/>
        <dbReference type="ChEBI" id="CHEBI:57416"/>
        <dbReference type="ChEBI" id="CHEBI:57972"/>
        <dbReference type="EC" id="5.1.1.1"/>
    </reaction>
</comment>
<dbReference type="GO" id="GO:0008784">
    <property type="term" value="F:alanine racemase activity"/>
    <property type="evidence" value="ECO:0007669"/>
    <property type="project" value="UniProtKB-UniRule"/>
</dbReference>
<evidence type="ECO:0000256" key="7">
    <source>
        <dbReference type="PIRSR" id="PIRSR600821-50"/>
    </source>
</evidence>
<dbReference type="UniPathway" id="UPA00042">
    <property type="reaction ID" value="UER00497"/>
</dbReference>
<dbReference type="InterPro" id="IPR000821">
    <property type="entry name" value="Ala_racemase"/>
</dbReference>
<evidence type="ECO:0000256" key="8">
    <source>
        <dbReference type="PIRSR" id="PIRSR600821-52"/>
    </source>
</evidence>
<evidence type="ECO:0000313" key="10">
    <source>
        <dbReference type="EMBL" id="TPW35661.1"/>
    </source>
</evidence>
<name>A0A506UQK6_9PROT</name>
<dbReference type="InterPro" id="IPR029066">
    <property type="entry name" value="PLP-binding_barrel"/>
</dbReference>
<dbReference type="InterPro" id="IPR009006">
    <property type="entry name" value="Ala_racemase/Decarboxylase_C"/>
</dbReference>
<dbReference type="Pfam" id="PF00842">
    <property type="entry name" value="Ala_racemase_C"/>
    <property type="match status" value="1"/>
</dbReference>
<feature type="domain" description="Alanine racemase C-terminal" evidence="9">
    <location>
        <begin position="234"/>
        <end position="360"/>
    </location>
</feature>
<dbReference type="HAMAP" id="MF_01201">
    <property type="entry name" value="Ala_racemase"/>
    <property type="match status" value="1"/>
</dbReference>
<dbReference type="Pfam" id="PF01168">
    <property type="entry name" value="Ala_racemase_N"/>
    <property type="match status" value="1"/>
</dbReference>
<evidence type="ECO:0000256" key="2">
    <source>
        <dbReference type="ARBA" id="ARBA00001933"/>
    </source>
</evidence>
<dbReference type="InterPro" id="IPR001608">
    <property type="entry name" value="Ala_racemase_N"/>
</dbReference>
<dbReference type="EMBL" id="SORZ01000001">
    <property type="protein sequence ID" value="TPW35661.1"/>
    <property type="molecule type" value="Genomic_DNA"/>
</dbReference>
<dbReference type="AlphaFoldDB" id="A0A506UQK6"/>
<dbReference type="PANTHER" id="PTHR30511">
    <property type="entry name" value="ALANINE RACEMASE"/>
    <property type="match status" value="1"/>
</dbReference>
<keyword evidence="11" id="KW-1185">Reference proteome</keyword>
<dbReference type="Gene3D" id="3.20.20.10">
    <property type="entry name" value="Alanine racemase"/>
    <property type="match status" value="1"/>
</dbReference>
<organism evidence="10 11">
    <name type="scientific">Oecophyllibacter saccharovorans</name>
    <dbReference type="NCBI Taxonomy" id="2558360"/>
    <lineage>
        <taxon>Bacteria</taxon>
        <taxon>Pseudomonadati</taxon>
        <taxon>Pseudomonadota</taxon>
        <taxon>Alphaproteobacteria</taxon>
        <taxon>Acetobacterales</taxon>
        <taxon>Acetobacteraceae</taxon>
        <taxon>Oecophyllibacter</taxon>
    </lineage>
</organism>
<evidence type="ECO:0000256" key="3">
    <source>
        <dbReference type="ARBA" id="ARBA00013089"/>
    </source>
</evidence>
<feature type="modified residue" description="N6-(pyridoxal phosphate)lysine" evidence="6 7">
    <location>
        <position position="41"/>
    </location>
</feature>
<dbReference type="GO" id="GO:0030170">
    <property type="term" value="F:pyridoxal phosphate binding"/>
    <property type="evidence" value="ECO:0007669"/>
    <property type="project" value="UniProtKB-UniRule"/>
</dbReference>
<evidence type="ECO:0000259" key="9">
    <source>
        <dbReference type="SMART" id="SM01005"/>
    </source>
</evidence>
<comment type="caution">
    <text evidence="10">The sequence shown here is derived from an EMBL/GenBank/DDBJ whole genome shotgun (WGS) entry which is preliminary data.</text>
</comment>
<evidence type="ECO:0000256" key="6">
    <source>
        <dbReference type="HAMAP-Rule" id="MF_01201"/>
    </source>
</evidence>
<feature type="binding site" evidence="6 8">
    <location>
        <position position="138"/>
    </location>
    <ligand>
        <name>substrate</name>
    </ligand>
</feature>
<dbReference type="GO" id="GO:0005829">
    <property type="term" value="C:cytosol"/>
    <property type="evidence" value="ECO:0007669"/>
    <property type="project" value="TreeGrafter"/>
</dbReference>
<dbReference type="NCBIfam" id="TIGR00492">
    <property type="entry name" value="alr"/>
    <property type="match status" value="1"/>
</dbReference>
<dbReference type="SMART" id="SM01005">
    <property type="entry name" value="Ala_racemase_C"/>
    <property type="match status" value="1"/>
</dbReference>
<dbReference type="SUPFAM" id="SSF51419">
    <property type="entry name" value="PLP-binding barrel"/>
    <property type="match status" value="1"/>
</dbReference>
<dbReference type="PANTHER" id="PTHR30511:SF0">
    <property type="entry name" value="ALANINE RACEMASE, CATABOLIC-RELATED"/>
    <property type="match status" value="1"/>
</dbReference>
<evidence type="ECO:0000256" key="4">
    <source>
        <dbReference type="ARBA" id="ARBA00022898"/>
    </source>
</evidence>
<dbReference type="Proteomes" id="UP000315037">
    <property type="component" value="Unassembled WGS sequence"/>
</dbReference>
<dbReference type="CDD" id="cd00430">
    <property type="entry name" value="PLPDE_III_AR"/>
    <property type="match status" value="1"/>
</dbReference>
<keyword evidence="5 6" id="KW-0413">Isomerase</keyword>
<dbReference type="InterPro" id="IPR011079">
    <property type="entry name" value="Ala_racemase_C"/>
</dbReference>
<dbReference type="GO" id="GO:0030632">
    <property type="term" value="P:D-alanine biosynthetic process"/>
    <property type="evidence" value="ECO:0007669"/>
    <property type="project" value="UniProtKB-UniRule"/>
</dbReference>
<dbReference type="EC" id="5.1.1.1" evidence="3 6"/>
<accession>A0A506UQK6</accession>
<dbReference type="RefSeq" id="WP_165600140.1">
    <property type="nucleotide sequence ID" value="NZ_SORZ01000001.1"/>
</dbReference>
<comment type="cofactor">
    <cofactor evidence="2 6 7">
        <name>pyridoxal 5'-phosphate</name>
        <dbReference type="ChEBI" id="CHEBI:597326"/>
    </cofactor>
</comment>